<keyword evidence="6" id="KW-0406">Ion transport</keyword>
<dbReference type="InterPro" id="IPR011009">
    <property type="entry name" value="Kinase-like_dom_sf"/>
</dbReference>
<dbReference type="SUPFAM" id="SSF52343">
    <property type="entry name" value="Ferredoxin reductase-like, C-terminal NADP-linked domain"/>
    <property type="match status" value="1"/>
</dbReference>
<dbReference type="SUPFAM" id="SSF56112">
    <property type="entry name" value="Protein kinase-like (PK-like)"/>
    <property type="match status" value="1"/>
</dbReference>
<protein>
    <recommendedName>
        <fullName evidence="10">FAD-binding FR-type domain-containing protein</fullName>
    </recommendedName>
</protein>
<evidence type="ECO:0000256" key="3">
    <source>
        <dbReference type="ARBA" id="ARBA00022982"/>
    </source>
</evidence>
<dbReference type="GO" id="GO:0016491">
    <property type="term" value="F:oxidoreductase activity"/>
    <property type="evidence" value="ECO:0007669"/>
    <property type="project" value="UniProtKB-KW"/>
</dbReference>
<keyword evidence="3" id="KW-0249">Electron transport</keyword>
<feature type="domain" description="FAD-binding FR-type" evidence="10">
    <location>
        <begin position="251"/>
        <end position="364"/>
    </location>
</feature>
<dbReference type="InterPro" id="IPR000778">
    <property type="entry name" value="Cyt_b245_heavy_chain"/>
</dbReference>
<comment type="subcellular location">
    <subcellularLocation>
        <location evidence="1">Membrane</location>
        <topology evidence="1">Multi-pass membrane protein</topology>
    </subcellularLocation>
</comment>
<name>A0A0F8A462_9HYPO</name>
<feature type="region of interest" description="Disordered" evidence="8">
    <location>
        <begin position="497"/>
        <end position="519"/>
    </location>
</feature>
<dbReference type="PANTHER" id="PTHR11972:SF69">
    <property type="entry name" value="FERRIC REDUCTION OXIDASE 6-RELATED"/>
    <property type="match status" value="1"/>
</dbReference>
<dbReference type="Gene3D" id="3.30.200.20">
    <property type="entry name" value="Phosphorylase Kinase, domain 1"/>
    <property type="match status" value="1"/>
</dbReference>
<gene>
    <name evidence="11" type="ORF">HIM_07596</name>
</gene>
<organism evidence="11 12">
    <name type="scientific">Hirsutella minnesotensis 3608</name>
    <dbReference type="NCBI Taxonomy" id="1043627"/>
    <lineage>
        <taxon>Eukaryota</taxon>
        <taxon>Fungi</taxon>
        <taxon>Dikarya</taxon>
        <taxon>Ascomycota</taxon>
        <taxon>Pezizomycotina</taxon>
        <taxon>Sordariomycetes</taxon>
        <taxon>Hypocreomycetidae</taxon>
        <taxon>Hypocreales</taxon>
        <taxon>Ophiocordycipitaceae</taxon>
        <taxon>Hirsutella</taxon>
    </lineage>
</organism>
<dbReference type="InterPro" id="IPR050369">
    <property type="entry name" value="RBOH/FRE"/>
</dbReference>
<evidence type="ECO:0000313" key="11">
    <source>
        <dbReference type="EMBL" id="KJZ73024.1"/>
    </source>
</evidence>
<evidence type="ECO:0000256" key="4">
    <source>
        <dbReference type="ARBA" id="ARBA00022989"/>
    </source>
</evidence>
<reference evidence="11 12" key="1">
    <citation type="journal article" date="2014" name="Genome Biol. Evol.">
        <title>Comparative genomics and transcriptomics analyses reveal divergent lifestyle features of nematode endoparasitic fungus Hirsutella minnesotensis.</title>
        <authorList>
            <person name="Lai Y."/>
            <person name="Liu K."/>
            <person name="Zhang X."/>
            <person name="Zhang X."/>
            <person name="Li K."/>
            <person name="Wang N."/>
            <person name="Shu C."/>
            <person name="Wu Y."/>
            <person name="Wang C."/>
            <person name="Bushley K.E."/>
            <person name="Xiang M."/>
            <person name="Liu X."/>
        </authorList>
    </citation>
    <scope>NUCLEOTIDE SEQUENCE [LARGE SCALE GENOMIC DNA]</scope>
    <source>
        <strain evidence="11 12">3608</strain>
    </source>
</reference>
<dbReference type="AlphaFoldDB" id="A0A0F8A462"/>
<dbReference type="CDD" id="cd06186">
    <property type="entry name" value="NOX_Duox_like_FAD_NADP"/>
    <property type="match status" value="1"/>
</dbReference>
<keyword evidence="6" id="KW-0813">Transport</keyword>
<evidence type="ECO:0000259" key="10">
    <source>
        <dbReference type="PROSITE" id="PS51384"/>
    </source>
</evidence>
<evidence type="ECO:0000256" key="8">
    <source>
        <dbReference type="SAM" id="MobiDB-lite"/>
    </source>
</evidence>
<dbReference type="Pfam" id="PF01636">
    <property type="entry name" value="APH"/>
    <property type="match status" value="1"/>
</dbReference>
<evidence type="ECO:0000256" key="9">
    <source>
        <dbReference type="SAM" id="Phobius"/>
    </source>
</evidence>
<evidence type="ECO:0000256" key="2">
    <source>
        <dbReference type="ARBA" id="ARBA00022692"/>
    </source>
</evidence>
<dbReference type="GO" id="GO:0006811">
    <property type="term" value="P:monoatomic ion transport"/>
    <property type="evidence" value="ECO:0007669"/>
    <property type="project" value="UniProtKB-KW"/>
</dbReference>
<dbReference type="InterPro" id="IPR013112">
    <property type="entry name" value="FAD-bd_8"/>
</dbReference>
<dbReference type="Pfam" id="PF01794">
    <property type="entry name" value="Ferric_reduct"/>
    <property type="match status" value="1"/>
</dbReference>
<feature type="transmembrane region" description="Helical" evidence="9">
    <location>
        <begin position="208"/>
        <end position="227"/>
    </location>
</feature>
<dbReference type="SFLD" id="SFLDG01168">
    <property type="entry name" value="Ferric_reductase_subgroup_(FRE"/>
    <property type="match status" value="1"/>
</dbReference>
<accession>A0A0F8A462</accession>
<keyword evidence="5" id="KW-0560">Oxidoreductase</keyword>
<dbReference type="Pfam" id="PF08030">
    <property type="entry name" value="NAD_binding_6"/>
    <property type="match status" value="1"/>
</dbReference>
<feature type="transmembrane region" description="Helical" evidence="9">
    <location>
        <begin position="145"/>
        <end position="166"/>
    </location>
</feature>
<dbReference type="InterPro" id="IPR013121">
    <property type="entry name" value="Fe_red_NAD-bd_6"/>
</dbReference>
<keyword evidence="4 9" id="KW-1133">Transmembrane helix</keyword>
<feature type="transmembrane region" description="Helical" evidence="9">
    <location>
        <begin position="106"/>
        <end position="124"/>
    </location>
</feature>
<sequence length="757" mass="84799">MVAPVIQDQYTAARLYFASVVGLFLLESIAAYSLRLKQQTQDDCRHQTGVSHWKSTVLFHRFISSPIPIFGLNDLHVADVVRFVVFAALNVIFALNNNQYTTDYKLYGWLTIANGGLALLLAARNNLWSLVLRIPSSVLLQYHRWIGVATVAHATTHVAYNIMHYIATDQVTSSFASLRIQIGLAAWISLVIILVTAMPPVRRRAFELFYYAHFLFIVFVIGALVHTTKGPEFLLPGFGLWAIDRIIRFLGTFRKVEVVSVEQFAGDVTKFSTRGLVKSNPCQIVWAQLPGSSFLDWHPFTVMGSPDGSDSISSIAVRGLGRGTKRAQEITGQQIDKALPNNSIEPCSVVRLRLDGPYGVGRIRWGRLPLTILIAGGIGITPGISIISGILRDAAATLPASDIHQKTQMSSDRRRFIHLLWVIRDITQLHWFEKELQELGHLSSEHLPNISLQITIHVTGNVKIDGQDRATHWSLKLGRPDVKSWLNDIKQSCPGMDAAPPQTLGTFKRSRSSRQGRDGSIASDITCAINPASFTYGMNNVVFKVAFSNDVYWIARIHHAPVDPSQARENAMDMLSEIATMRTLNSRTTIPVPQVFAFDVSPTNGFGFPYILMEYLKGQVLDSTNASAVPAEHLPHAASQLADVLFQLENLSFDQLGRIWCGESCDEPPRIITWEREGEPSVTPHNRTSLEWFYEFRQQENRRALEGHADDPEWRTAGWVLKTAQSHIIIEDRLHGPFPLCHFDLHYGNLLFDDHIC</sequence>
<evidence type="ECO:0000256" key="7">
    <source>
        <dbReference type="ARBA" id="ARBA00023136"/>
    </source>
</evidence>
<dbReference type="InterPro" id="IPR002575">
    <property type="entry name" value="Aminoglycoside_PTrfase"/>
</dbReference>
<keyword evidence="12" id="KW-1185">Reference proteome</keyword>
<feature type="transmembrane region" description="Helical" evidence="9">
    <location>
        <begin position="178"/>
        <end position="196"/>
    </location>
</feature>
<dbReference type="InterPro" id="IPR017927">
    <property type="entry name" value="FAD-bd_FR_type"/>
</dbReference>
<dbReference type="PANTHER" id="PTHR11972">
    <property type="entry name" value="NADPH OXIDASE"/>
    <property type="match status" value="1"/>
</dbReference>
<dbReference type="Pfam" id="PF08022">
    <property type="entry name" value="FAD_binding_8"/>
    <property type="match status" value="1"/>
</dbReference>
<dbReference type="PRINTS" id="PR00466">
    <property type="entry name" value="GP91PHOX"/>
</dbReference>
<evidence type="ECO:0000256" key="5">
    <source>
        <dbReference type="ARBA" id="ARBA00023002"/>
    </source>
</evidence>
<keyword evidence="2 9" id="KW-0812">Transmembrane</keyword>
<keyword evidence="7 9" id="KW-0472">Membrane</keyword>
<dbReference type="InterPro" id="IPR039261">
    <property type="entry name" value="FNR_nucleotide-bd"/>
</dbReference>
<dbReference type="OrthoDB" id="10006946at2759"/>
<dbReference type="EMBL" id="KQ030539">
    <property type="protein sequence ID" value="KJZ73024.1"/>
    <property type="molecule type" value="Genomic_DNA"/>
</dbReference>
<evidence type="ECO:0000256" key="1">
    <source>
        <dbReference type="ARBA" id="ARBA00004141"/>
    </source>
</evidence>
<proteinExistence type="predicted"/>
<feature type="transmembrane region" description="Helical" evidence="9">
    <location>
        <begin position="15"/>
        <end position="34"/>
    </location>
</feature>
<evidence type="ECO:0000256" key="6">
    <source>
        <dbReference type="ARBA" id="ARBA00023065"/>
    </source>
</evidence>
<dbReference type="PROSITE" id="PS51384">
    <property type="entry name" value="FAD_FR"/>
    <property type="match status" value="1"/>
</dbReference>
<evidence type="ECO:0000313" key="12">
    <source>
        <dbReference type="Proteomes" id="UP000054481"/>
    </source>
</evidence>
<dbReference type="SFLD" id="SFLDS00052">
    <property type="entry name" value="Ferric_Reductase_Domain"/>
    <property type="match status" value="1"/>
</dbReference>
<dbReference type="InterPro" id="IPR013130">
    <property type="entry name" value="Fe3_Rdtase_TM_dom"/>
</dbReference>
<dbReference type="Proteomes" id="UP000054481">
    <property type="component" value="Unassembled WGS sequence"/>
</dbReference>
<dbReference type="GO" id="GO:0005886">
    <property type="term" value="C:plasma membrane"/>
    <property type="evidence" value="ECO:0007669"/>
    <property type="project" value="TreeGrafter"/>
</dbReference>
<dbReference type="Gene3D" id="3.40.50.80">
    <property type="entry name" value="Nucleotide-binding domain of ferredoxin-NADP reductase (FNR) module"/>
    <property type="match status" value="1"/>
</dbReference>